<accession>A0A8T1RKK3</accession>
<name>A0A8T1RKK3_CARIL</name>
<evidence type="ECO:0000313" key="2">
    <source>
        <dbReference type="EMBL" id="KAG6667195.1"/>
    </source>
</evidence>
<protein>
    <recommendedName>
        <fullName evidence="4">Ankyrin repeat protein</fullName>
    </recommendedName>
</protein>
<sequence>MEVDPKFSFGAGENPLYLAVERRFPNLVSEILIKFKSPAYDGPFGRTALHSEFWDDEGINKNILGRYGCDQCKQADQNGVREYSDSLPSSNGGLNGDDGGLISGSSEGQLQIWKNKPR</sequence>
<organism evidence="2 3">
    <name type="scientific">Carya illinoinensis</name>
    <name type="common">Pecan</name>
    <dbReference type="NCBI Taxonomy" id="32201"/>
    <lineage>
        <taxon>Eukaryota</taxon>
        <taxon>Viridiplantae</taxon>
        <taxon>Streptophyta</taxon>
        <taxon>Embryophyta</taxon>
        <taxon>Tracheophyta</taxon>
        <taxon>Spermatophyta</taxon>
        <taxon>Magnoliopsida</taxon>
        <taxon>eudicotyledons</taxon>
        <taxon>Gunneridae</taxon>
        <taxon>Pentapetalae</taxon>
        <taxon>rosids</taxon>
        <taxon>fabids</taxon>
        <taxon>Fagales</taxon>
        <taxon>Juglandaceae</taxon>
        <taxon>Carya</taxon>
    </lineage>
</organism>
<comment type="caution">
    <text evidence="2">The sequence shown here is derived from an EMBL/GenBank/DDBJ whole genome shotgun (WGS) entry which is preliminary data.</text>
</comment>
<reference evidence="2" key="1">
    <citation type="submission" date="2020-12" db="EMBL/GenBank/DDBJ databases">
        <title>WGS assembly of Carya illinoinensis cv. Pawnee.</title>
        <authorList>
            <person name="Platts A."/>
            <person name="Shu S."/>
            <person name="Wright S."/>
            <person name="Barry K."/>
            <person name="Edger P."/>
            <person name="Pires J.C."/>
            <person name="Schmutz J."/>
        </authorList>
    </citation>
    <scope>NUCLEOTIDE SEQUENCE</scope>
    <source>
        <tissue evidence="2">Leaf</tissue>
    </source>
</reference>
<dbReference type="EMBL" id="CM031809">
    <property type="protein sequence ID" value="KAG6667195.1"/>
    <property type="molecule type" value="Genomic_DNA"/>
</dbReference>
<gene>
    <name evidence="2" type="ORF">CIPAW_01G084100</name>
</gene>
<dbReference type="Proteomes" id="UP000811609">
    <property type="component" value="Chromosome 1"/>
</dbReference>
<evidence type="ECO:0000256" key="1">
    <source>
        <dbReference type="SAM" id="MobiDB-lite"/>
    </source>
</evidence>
<evidence type="ECO:0008006" key="4">
    <source>
        <dbReference type="Google" id="ProtNLM"/>
    </source>
</evidence>
<proteinExistence type="predicted"/>
<evidence type="ECO:0000313" key="3">
    <source>
        <dbReference type="Proteomes" id="UP000811609"/>
    </source>
</evidence>
<feature type="region of interest" description="Disordered" evidence="1">
    <location>
        <begin position="78"/>
        <end position="118"/>
    </location>
</feature>
<dbReference type="AlphaFoldDB" id="A0A8T1RKK3"/>
<keyword evidence="3" id="KW-1185">Reference proteome</keyword>
<feature type="compositionally biased region" description="Gly residues" evidence="1">
    <location>
        <begin position="93"/>
        <end position="102"/>
    </location>
</feature>